<protein>
    <recommendedName>
        <fullName evidence="4">NADP-dependent oxidoreductase domain-containing protein</fullName>
    </recommendedName>
</protein>
<comment type="caution">
    <text evidence="5">The sequence shown here is derived from an EMBL/GenBank/DDBJ whole genome shotgun (WGS) entry which is preliminary data.</text>
</comment>
<organism evidence="5 6">
    <name type="scientific">Candidatus Gottesmanbacteria bacterium RBG_16_37_8</name>
    <dbReference type="NCBI Taxonomy" id="1798371"/>
    <lineage>
        <taxon>Bacteria</taxon>
        <taxon>Candidatus Gottesmaniibacteriota</taxon>
    </lineage>
</organism>
<evidence type="ECO:0000256" key="2">
    <source>
        <dbReference type="PIRSR" id="PIRSR000097-2"/>
    </source>
</evidence>
<dbReference type="Gene3D" id="3.20.20.100">
    <property type="entry name" value="NADP-dependent oxidoreductase domain"/>
    <property type="match status" value="1"/>
</dbReference>
<dbReference type="Pfam" id="PF00248">
    <property type="entry name" value="Aldo_ket_red"/>
    <property type="match status" value="1"/>
</dbReference>
<dbReference type="PANTHER" id="PTHR43638">
    <property type="entry name" value="OXIDOREDUCTASE, ALDO/KETO REDUCTASE FAMILY PROTEIN"/>
    <property type="match status" value="1"/>
</dbReference>
<dbReference type="PANTHER" id="PTHR43638:SF3">
    <property type="entry name" value="ALDEHYDE REDUCTASE"/>
    <property type="match status" value="1"/>
</dbReference>
<evidence type="ECO:0000259" key="4">
    <source>
        <dbReference type="Pfam" id="PF00248"/>
    </source>
</evidence>
<reference evidence="5 6" key="1">
    <citation type="journal article" date="2016" name="Nat. Commun.">
        <title>Thousands of microbial genomes shed light on interconnected biogeochemical processes in an aquifer system.</title>
        <authorList>
            <person name="Anantharaman K."/>
            <person name="Brown C.T."/>
            <person name="Hug L.A."/>
            <person name="Sharon I."/>
            <person name="Castelle C.J."/>
            <person name="Probst A.J."/>
            <person name="Thomas B.C."/>
            <person name="Singh A."/>
            <person name="Wilkins M.J."/>
            <person name="Karaoz U."/>
            <person name="Brodie E.L."/>
            <person name="Williams K.H."/>
            <person name="Hubbard S.S."/>
            <person name="Banfield J.F."/>
        </authorList>
    </citation>
    <scope>NUCLEOTIDE SEQUENCE [LARGE SCALE GENOMIC DNA]</scope>
</reference>
<name>A0A1F5YUU0_9BACT</name>
<feature type="binding site" evidence="2">
    <location>
        <position position="119"/>
    </location>
    <ligand>
        <name>substrate</name>
    </ligand>
</feature>
<accession>A0A1F5YUU0</accession>
<evidence type="ECO:0000256" key="1">
    <source>
        <dbReference type="PIRSR" id="PIRSR000097-1"/>
    </source>
</evidence>
<dbReference type="AlphaFoldDB" id="A0A1F5YUU0"/>
<feature type="site" description="Lowers pKa of active site Tyr" evidence="3">
    <location>
        <position position="86"/>
    </location>
</feature>
<gene>
    <name evidence="5" type="ORF">A2W14_05970</name>
</gene>
<dbReference type="InterPro" id="IPR023210">
    <property type="entry name" value="NADP_OxRdtase_dom"/>
</dbReference>
<dbReference type="Proteomes" id="UP000176665">
    <property type="component" value="Unassembled WGS sequence"/>
</dbReference>
<dbReference type="PROSITE" id="PS00062">
    <property type="entry name" value="ALDOKETO_REDUCTASE_2"/>
    <property type="match status" value="1"/>
</dbReference>
<dbReference type="GO" id="GO:0016491">
    <property type="term" value="F:oxidoreductase activity"/>
    <property type="evidence" value="ECO:0007669"/>
    <property type="project" value="InterPro"/>
</dbReference>
<evidence type="ECO:0000256" key="3">
    <source>
        <dbReference type="PIRSR" id="PIRSR000097-3"/>
    </source>
</evidence>
<dbReference type="InterPro" id="IPR018170">
    <property type="entry name" value="Aldo/ket_reductase_CS"/>
</dbReference>
<dbReference type="STRING" id="1798371.A2W14_05970"/>
<proteinExistence type="predicted"/>
<sequence>MTIPHKKLKSGFSLPVFGFGTWRFGGDFRRDLNNNDAEQIDALKTAINYGITHIDTAERYAAGFAEQLVSKAIFGFDRKKLFIVSKVWPTNFRYDDVLRSAHNSLKRLKVSYLDLYLLHKPDLSIPIRQTMKAMDKLKEDGLIKNIGVSNFSVNSFKSAQSLTRNKIVVNQVHYNLIFREPEKSGLLDYCRKNDVLLIAWRPVEKGILSVKGIKIIDEVCRKYNKTAAQIAINWLISQKNVVTLAKMVSQKHLHENLGALNWQMDNSDIEKLRRSFPGQKSVSAAVPLG</sequence>
<dbReference type="PRINTS" id="PR00069">
    <property type="entry name" value="ALDKETRDTASE"/>
</dbReference>
<evidence type="ECO:0000313" key="5">
    <source>
        <dbReference type="EMBL" id="OGG03978.1"/>
    </source>
</evidence>
<dbReference type="InterPro" id="IPR020471">
    <property type="entry name" value="AKR"/>
</dbReference>
<dbReference type="PIRSF" id="PIRSF000097">
    <property type="entry name" value="AKR"/>
    <property type="match status" value="1"/>
</dbReference>
<dbReference type="InterPro" id="IPR036812">
    <property type="entry name" value="NAD(P)_OxRdtase_dom_sf"/>
</dbReference>
<feature type="domain" description="NADP-dependent oxidoreductase" evidence="4">
    <location>
        <begin position="18"/>
        <end position="273"/>
    </location>
</feature>
<dbReference type="SUPFAM" id="SSF51430">
    <property type="entry name" value="NAD(P)-linked oxidoreductase"/>
    <property type="match status" value="1"/>
</dbReference>
<evidence type="ECO:0000313" key="6">
    <source>
        <dbReference type="Proteomes" id="UP000176665"/>
    </source>
</evidence>
<feature type="active site" description="Proton donor" evidence="1">
    <location>
        <position position="60"/>
    </location>
</feature>
<dbReference type="EMBL" id="MFJA01000011">
    <property type="protein sequence ID" value="OGG03978.1"/>
    <property type="molecule type" value="Genomic_DNA"/>
</dbReference>
<dbReference type="CDD" id="cd19072">
    <property type="entry name" value="AKR_AKR3F1-like"/>
    <property type="match status" value="1"/>
</dbReference>